<reference evidence="2 3" key="1">
    <citation type="journal article" date="2015" name="Genome Biol.">
        <title>Comparative genomics of Steinernema reveals deeply conserved gene regulatory networks.</title>
        <authorList>
            <person name="Dillman A.R."/>
            <person name="Macchietto M."/>
            <person name="Porter C.F."/>
            <person name="Rogers A."/>
            <person name="Williams B."/>
            <person name="Antoshechkin I."/>
            <person name="Lee M.M."/>
            <person name="Goodwin Z."/>
            <person name="Lu X."/>
            <person name="Lewis E.E."/>
            <person name="Goodrich-Blair H."/>
            <person name="Stock S.P."/>
            <person name="Adams B.J."/>
            <person name="Sternberg P.W."/>
            <person name="Mortazavi A."/>
        </authorList>
    </citation>
    <scope>NUCLEOTIDE SEQUENCE [LARGE SCALE GENOMIC DNA]</scope>
    <source>
        <strain evidence="2 3">ALL</strain>
    </source>
</reference>
<accession>A0A4U5M0Y4</accession>
<evidence type="ECO:0000313" key="3">
    <source>
        <dbReference type="Proteomes" id="UP000298663"/>
    </source>
</evidence>
<protein>
    <submittedName>
        <fullName evidence="2">Uncharacterized protein</fullName>
    </submittedName>
</protein>
<organism evidence="2 3">
    <name type="scientific">Steinernema carpocapsae</name>
    <name type="common">Entomopathogenic nematode</name>
    <dbReference type="NCBI Taxonomy" id="34508"/>
    <lineage>
        <taxon>Eukaryota</taxon>
        <taxon>Metazoa</taxon>
        <taxon>Ecdysozoa</taxon>
        <taxon>Nematoda</taxon>
        <taxon>Chromadorea</taxon>
        <taxon>Rhabditida</taxon>
        <taxon>Tylenchina</taxon>
        <taxon>Panagrolaimomorpha</taxon>
        <taxon>Strongyloidoidea</taxon>
        <taxon>Steinernematidae</taxon>
        <taxon>Steinernema</taxon>
    </lineage>
</organism>
<dbReference type="Proteomes" id="UP000298663">
    <property type="component" value="Unassembled WGS sequence"/>
</dbReference>
<sequence>MPMLLKKRPKTRRDIAKIALRVPVFTALASRSTATAKITPENTRAENSPAEPPRRSSGERNGEREALSENDERCKRSNALRFPKHFSSTLGGCLSRVIRGSISRETVKITQNGCF</sequence>
<dbReference type="EMBL" id="AZBU02000010">
    <property type="protein sequence ID" value="TKR62321.1"/>
    <property type="molecule type" value="Genomic_DNA"/>
</dbReference>
<dbReference type="AlphaFoldDB" id="A0A4U5M0Y4"/>
<evidence type="ECO:0000256" key="1">
    <source>
        <dbReference type="SAM" id="MobiDB-lite"/>
    </source>
</evidence>
<feature type="compositionally biased region" description="Basic and acidic residues" evidence="1">
    <location>
        <begin position="52"/>
        <end position="74"/>
    </location>
</feature>
<proteinExistence type="predicted"/>
<feature type="region of interest" description="Disordered" evidence="1">
    <location>
        <begin position="32"/>
        <end position="74"/>
    </location>
</feature>
<name>A0A4U5M0Y4_STECR</name>
<reference evidence="2 3" key="2">
    <citation type="journal article" date="2019" name="G3 (Bethesda)">
        <title>Hybrid Assembly of the Genome of the Entomopathogenic Nematode Steinernema carpocapsae Identifies the X-Chromosome.</title>
        <authorList>
            <person name="Serra L."/>
            <person name="Macchietto M."/>
            <person name="Macias-Munoz A."/>
            <person name="McGill C.J."/>
            <person name="Rodriguez I.M."/>
            <person name="Rodriguez B."/>
            <person name="Murad R."/>
            <person name="Mortazavi A."/>
        </authorList>
    </citation>
    <scope>NUCLEOTIDE SEQUENCE [LARGE SCALE GENOMIC DNA]</scope>
    <source>
        <strain evidence="2 3">ALL</strain>
    </source>
</reference>
<evidence type="ECO:0000313" key="2">
    <source>
        <dbReference type="EMBL" id="TKR62321.1"/>
    </source>
</evidence>
<comment type="caution">
    <text evidence="2">The sequence shown here is derived from an EMBL/GenBank/DDBJ whole genome shotgun (WGS) entry which is preliminary data.</text>
</comment>
<gene>
    <name evidence="2" type="ORF">L596_026302</name>
</gene>
<keyword evidence="3" id="KW-1185">Reference proteome</keyword>
<feature type="compositionally biased region" description="Polar residues" evidence="1">
    <location>
        <begin position="32"/>
        <end position="46"/>
    </location>
</feature>